<keyword evidence="2" id="KW-1185">Reference proteome</keyword>
<sequence length="202" mass="22598">MKLIVGLGNPGKEYENTRHNLGFIIVDRLVQKLNVELSKKKFNDNLLVIYDDIALPLGKFRYRSQGSAGGHNGVKNIIEVLGTHVCAMRSKDPNTQVGAVIVNQNKEIVATGYNETKYPYVVHAEANAIIHARQNCQGFSLYTTLFPCCECAKLIIQAGIKHIFYSHDKYNEKEEVMAAKRMLKDAGAEYGLVVAPKIVFER</sequence>
<proteinExistence type="predicted"/>
<organism evidence="1 2">
    <name type="scientific">Racocetra persica</name>
    <dbReference type="NCBI Taxonomy" id="160502"/>
    <lineage>
        <taxon>Eukaryota</taxon>
        <taxon>Fungi</taxon>
        <taxon>Fungi incertae sedis</taxon>
        <taxon>Mucoromycota</taxon>
        <taxon>Glomeromycotina</taxon>
        <taxon>Glomeromycetes</taxon>
        <taxon>Diversisporales</taxon>
        <taxon>Gigasporaceae</taxon>
        <taxon>Racocetra</taxon>
    </lineage>
</organism>
<name>A0ACA9PU63_9GLOM</name>
<dbReference type="EMBL" id="CAJVQC010022188">
    <property type="protein sequence ID" value="CAG8716862.1"/>
    <property type="molecule type" value="Genomic_DNA"/>
</dbReference>
<dbReference type="Proteomes" id="UP000789920">
    <property type="component" value="Unassembled WGS sequence"/>
</dbReference>
<evidence type="ECO:0000313" key="2">
    <source>
        <dbReference type="Proteomes" id="UP000789920"/>
    </source>
</evidence>
<evidence type="ECO:0000313" key="1">
    <source>
        <dbReference type="EMBL" id="CAG8716862.1"/>
    </source>
</evidence>
<comment type="caution">
    <text evidence="1">The sequence shown here is derived from an EMBL/GenBank/DDBJ whole genome shotgun (WGS) entry which is preliminary data.</text>
</comment>
<reference evidence="1" key="1">
    <citation type="submission" date="2021-06" db="EMBL/GenBank/DDBJ databases">
        <authorList>
            <person name="Kallberg Y."/>
            <person name="Tangrot J."/>
            <person name="Rosling A."/>
        </authorList>
    </citation>
    <scope>NUCLEOTIDE SEQUENCE</scope>
    <source>
        <strain evidence="1">MA461A</strain>
    </source>
</reference>
<gene>
    <name evidence="1" type="ORF">RPERSI_LOCUS10965</name>
</gene>
<protein>
    <submittedName>
        <fullName evidence="1">26863_t:CDS:1</fullName>
    </submittedName>
</protein>
<accession>A0ACA9PU63</accession>